<feature type="non-terminal residue" evidence="9">
    <location>
        <position position="1"/>
    </location>
</feature>
<dbReference type="GO" id="GO:0006952">
    <property type="term" value="P:defense response"/>
    <property type="evidence" value="ECO:0007669"/>
    <property type="project" value="UniProtKB-KW"/>
</dbReference>
<dbReference type="Pfam" id="PF03094">
    <property type="entry name" value="Mlo"/>
    <property type="match status" value="2"/>
</dbReference>
<dbReference type="EMBL" id="QEFC01003730">
    <property type="protein sequence ID" value="KAE9446742.1"/>
    <property type="molecule type" value="Genomic_DNA"/>
</dbReference>
<evidence type="ECO:0000313" key="9">
    <source>
        <dbReference type="EMBL" id="KAE9446742.1"/>
    </source>
</evidence>
<keyword evidence="3 8" id="KW-0812">Transmembrane</keyword>
<organism evidence="9 10">
    <name type="scientific">Rhododendron williamsianum</name>
    <dbReference type="NCBI Taxonomy" id="262921"/>
    <lineage>
        <taxon>Eukaryota</taxon>
        <taxon>Viridiplantae</taxon>
        <taxon>Streptophyta</taxon>
        <taxon>Embryophyta</taxon>
        <taxon>Tracheophyta</taxon>
        <taxon>Spermatophyta</taxon>
        <taxon>Magnoliopsida</taxon>
        <taxon>eudicotyledons</taxon>
        <taxon>Gunneridae</taxon>
        <taxon>Pentapetalae</taxon>
        <taxon>asterids</taxon>
        <taxon>Ericales</taxon>
        <taxon>Ericaceae</taxon>
        <taxon>Ericoideae</taxon>
        <taxon>Rhodoreae</taxon>
        <taxon>Rhododendron</taxon>
    </lineage>
</organism>
<dbReference type="GO" id="GO:0016020">
    <property type="term" value="C:membrane"/>
    <property type="evidence" value="ECO:0007669"/>
    <property type="project" value="UniProtKB-SubCell"/>
</dbReference>
<keyword evidence="5 8" id="KW-1133">Transmembrane helix</keyword>
<dbReference type="Proteomes" id="UP000428333">
    <property type="component" value="Linkage Group LG13"/>
</dbReference>
<comment type="caution">
    <text evidence="9">The sequence shown here is derived from an EMBL/GenBank/DDBJ whole genome shotgun (WGS) entry which is preliminary data.</text>
</comment>
<dbReference type="PANTHER" id="PTHR31942:SF54">
    <property type="entry name" value="MLO-LIKE PROTEIN 13"/>
    <property type="match status" value="1"/>
</dbReference>
<evidence type="ECO:0000256" key="1">
    <source>
        <dbReference type="ARBA" id="ARBA00004141"/>
    </source>
</evidence>
<protein>
    <recommendedName>
        <fullName evidence="11">MLO-like protein</fullName>
    </recommendedName>
</protein>
<evidence type="ECO:0000313" key="10">
    <source>
        <dbReference type="Proteomes" id="UP000428333"/>
    </source>
</evidence>
<dbReference type="AlphaFoldDB" id="A0A6A4KNP7"/>
<dbReference type="PANTHER" id="PTHR31942">
    <property type="entry name" value="MLO-LIKE PROTEIN 1"/>
    <property type="match status" value="1"/>
</dbReference>
<feature type="transmembrane region" description="Helical" evidence="8">
    <location>
        <begin position="12"/>
        <end position="30"/>
    </location>
</feature>
<evidence type="ECO:0000256" key="3">
    <source>
        <dbReference type="ARBA" id="ARBA00022692"/>
    </source>
</evidence>
<accession>A0A6A4KNP7</accession>
<sequence>MMEESRSLEHTPTWVVAVICFVIVLISLVAERGLHRLGKLLKHKDQDALFRALEKLKEDVIFQTVLWLNHKGRLHHSTIRIYKGIAHCPTIPHFDFYKYMMRTLEIDFKRIVGIRYNYYTTFLH</sequence>
<comment type="similarity">
    <text evidence="2">Belongs to the MLO family.</text>
</comment>
<keyword evidence="7" id="KW-0568">Pathogenesis-related protein</keyword>
<evidence type="ECO:0000256" key="6">
    <source>
        <dbReference type="ARBA" id="ARBA00023136"/>
    </source>
</evidence>
<evidence type="ECO:0000256" key="8">
    <source>
        <dbReference type="SAM" id="Phobius"/>
    </source>
</evidence>
<gene>
    <name evidence="9" type="ORF">C3L33_21344</name>
</gene>
<keyword evidence="4" id="KW-0611">Plant defense</keyword>
<evidence type="ECO:0008006" key="11">
    <source>
        <dbReference type="Google" id="ProtNLM"/>
    </source>
</evidence>
<dbReference type="InterPro" id="IPR004326">
    <property type="entry name" value="Mlo"/>
</dbReference>
<comment type="subcellular location">
    <subcellularLocation>
        <location evidence="1">Membrane</location>
        <topology evidence="1">Multi-pass membrane protein</topology>
    </subcellularLocation>
</comment>
<name>A0A6A4KNP7_9ERIC</name>
<reference evidence="9 10" key="1">
    <citation type="journal article" date="2019" name="Genome Biol. Evol.">
        <title>The Rhododendron genome and chromosomal organization provide insight into shared whole-genome duplications across the heath family (Ericaceae).</title>
        <authorList>
            <person name="Soza V.L."/>
            <person name="Lindsley D."/>
            <person name="Waalkes A."/>
            <person name="Ramage E."/>
            <person name="Patwardhan R.P."/>
            <person name="Burton J.N."/>
            <person name="Adey A."/>
            <person name="Kumar A."/>
            <person name="Qiu R."/>
            <person name="Shendure J."/>
            <person name="Hall B."/>
        </authorList>
    </citation>
    <scope>NUCLEOTIDE SEQUENCE [LARGE SCALE GENOMIC DNA]</scope>
    <source>
        <strain evidence="9">RSF 1966-606</strain>
    </source>
</reference>
<evidence type="ECO:0000256" key="2">
    <source>
        <dbReference type="ARBA" id="ARBA00006574"/>
    </source>
</evidence>
<proteinExistence type="inferred from homology"/>
<evidence type="ECO:0000256" key="7">
    <source>
        <dbReference type="ARBA" id="ARBA00023265"/>
    </source>
</evidence>
<evidence type="ECO:0000256" key="5">
    <source>
        <dbReference type="ARBA" id="ARBA00022989"/>
    </source>
</evidence>
<dbReference type="OrthoDB" id="1388414at2759"/>
<keyword evidence="10" id="KW-1185">Reference proteome</keyword>
<keyword evidence="6 8" id="KW-0472">Membrane</keyword>
<evidence type="ECO:0000256" key="4">
    <source>
        <dbReference type="ARBA" id="ARBA00022821"/>
    </source>
</evidence>